<name>A0A8T2A5D5_9BRAS</name>
<evidence type="ECO:0000256" key="1">
    <source>
        <dbReference type="SAM" id="SignalP"/>
    </source>
</evidence>
<keyword evidence="1" id="KW-0732">Signal</keyword>
<gene>
    <name evidence="2" type="ORF">ISN45_Aa04g015490</name>
</gene>
<evidence type="ECO:0000313" key="3">
    <source>
        <dbReference type="Proteomes" id="UP000694240"/>
    </source>
</evidence>
<dbReference type="PANTHER" id="PTHR31890:SF14">
    <property type="entry name" value="PLANT INVERTASE_PECTIN METHYLESTERASE INHIBITOR SUPERFAMILY PROTEIN"/>
    <property type="match status" value="1"/>
</dbReference>
<reference evidence="2 3" key="1">
    <citation type="submission" date="2020-12" db="EMBL/GenBank/DDBJ databases">
        <title>Concerted genomic and epigenomic changes stabilize Arabidopsis allopolyploids.</title>
        <authorList>
            <person name="Chen Z."/>
        </authorList>
    </citation>
    <scope>NUCLEOTIDE SEQUENCE [LARGE SCALE GENOMIC DNA]</scope>
    <source>
        <strain evidence="2">Allo738</strain>
        <tissue evidence="2">Leaf</tissue>
    </source>
</reference>
<accession>A0A8T2A5D5</accession>
<dbReference type="InterPro" id="IPR006501">
    <property type="entry name" value="Pectinesterase_inhib_dom"/>
</dbReference>
<feature type="signal peptide" evidence="1">
    <location>
        <begin position="1"/>
        <end position="31"/>
    </location>
</feature>
<keyword evidence="3" id="KW-1185">Reference proteome</keyword>
<feature type="chain" id="PRO_5035767133" evidence="1">
    <location>
        <begin position="32"/>
        <end position="193"/>
    </location>
</feature>
<dbReference type="Proteomes" id="UP000694240">
    <property type="component" value="Chromosome 9"/>
</dbReference>
<sequence>MVLNMATMLNKHINFLSLLLLALFAFPKSNALPIKDVYSLCKESGVVDFCLEKIGSNKYIVDARDFNDVFLIAISKFQIWVDIGVHESRSDHFRKVYSDPIRKPWLAVCEKKYEIASNNVNKAWEVGQKKSKSLTDRTQMSQLTEAGFEAVLDCDDEWTKDINHSQVSPFVFWYHDVRNLIKIIRVIIRRLNA</sequence>
<dbReference type="EMBL" id="JAEFBK010000009">
    <property type="protein sequence ID" value="KAG7568757.1"/>
    <property type="molecule type" value="Genomic_DNA"/>
</dbReference>
<organism evidence="2 3">
    <name type="scientific">Arabidopsis thaliana x Arabidopsis arenosa</name>
    <dbReference type="NCBI Taxonomy" id="1240361"/>
    <lineage>
        <taxon>Eukaryota</taxon>
        <taxon>Viridiplantae</taxon>
        <taxon>Streptophyta</taxon>
        <taxon>Embryophyta</taxon>
        <taxon>Tracheophyta</taxon>
        <taxon>Spermatophyta</taxon>
        <taxon>Magnoliopsida</taxon>
        <taxon>eudicotyledons</taxon>
        <taxon>Gunneridae</taxon>
        <taxon>Pentapetalae</taxon>
        <taxon>rosids</taxon>
        <taxon>malvids</taxon>
        <taxon>Brassicales</taxon>
        <taxon>Brassicaceae</taxon>
        <taxon>Camelineae</taxon>
        <taxon>Arabidopsis</taxon>
    </lineage>
</organism>
<protein>
    <submittedName>
        <fullName evidence="2">Invertase/pectin methylesterase inhibitor domain superfamily</fullName>
    </submittedName>
</protein>
<dbReference type="NCBIfam" id="TIGR01614">
    <property type="entry name" value="PME_inhib"/>
    <property type="match status" value="1"/>
</dbReference>
<dbReference type="AlphaFoldDB" id="A0A8T2A5D5"/>
<proteinExistence type="predicted"/>
<comment type="caution">
    <text evidence="2">The sequence shown here is derived from an EMBL/GenBank/DDBJ whole genome shotgun (WGS) entry which is preliminary data.</text>
</comment>
<dbReference type="GO" id="GO:0004857">
    <property type="term" value="F:enzyme inhibitor activity"/>
    <property type="evidence" value="ECO:0007669"/>
    <property type="project" value="InterPro"/>
</dbReference>
<evidence type="ECO:0000313" key="2">
    <source>
        <dbReference type="EMBL" id="KAG7568757.1"/>
    </source>
</evidence>
<dbReference type="PANTHER" id="PTHR31890">
    <property type="entry name" value="PLANT INVERTASE/PECTIN METHYLESTERASE INHIBITOR SUPERFAMILY PROTEIN"/>
    <property type="match status" value="1"/>
</dbReference>